<dbReference type="AlphaFoldDB" id="A0A4C1UB55"/>
<dbReference type="Proteomes" id="UP000299102">
    <property type="component" value="Unassembled WGS sequence"/>
</dbReference>
<reference evidence="1 2" key="1">
    <citation type="journal article" date="2019" name="Commun. Biol.">
        <title>The bagworm genome reveals a unique fibroin gene that provides high tensile strength.</title>
        <authorList>
            <person name="Kono N."/>
            <person name="Nakamura H."/>
            <person name="Ohtoshi R."/>
            <person name="Tomita M."/>
            <person name="Numata K."/>
            <person name="Arakawa K."/>
        </authorList>
    </citation>
    <scope>NUCLEOTIDE SEQUENCE [LARGE SCALE GENOMIC DNA]</scope>
</reference>
<evidence type="ECO:0000313" key="2">
    <source>
        <dbReference type="Proteomes" id="UP000299102"/>
    </source>
</evidence>
<protein>
    <submittedName>
        <fullName evidence="1">Uncharacterized protein</fullName>
    </submittedName>
</protein>
<keyword evidence="2" id="KW-1185">Reference proteome</keyword>
<dbReference type="EMBL" id="BGZK01000151">
    <property type="protein sequence ID" value="GBP23559.1"/>
    <property type="molecule type" value="Genomic_DNA"/>
</dbReference>
<name>A0A4C1UB55_EUMVA</name>
<accession>A0A4C1UB55</accession>
<comment type="caution">
    <text evidence="1">The sequence shown here is derived from an EMBL/GenBank/DDBJ whole genome shotgun (WGS) entry which is preliminary data.</text>
</comment>
<organism evidence="1 2">
    <name type="scientific">Eumeta variegata</name>
    <name type="common">Bagworm moth</name>
    <name type="synonym">Eumeta japonica</name>
    <dbReference type="NCBI Taxonomy" id="151549"/>
    <lineage>
        <taxon>Eukaryota</taxon>
        <taxon>Metazoa</taxon>
        <taxon>Ecdysozoa</taxon>
        <taxon>Arthropoda</taxon>
        <taxon>Hexapoda</taxon>
        <taxon>Insecta</taxon>
        <taxon>Pterygota</taxon>
        <taxon>Neoptera</taxon>
        <taxon>Endopterygota</taxon>
        <taxon>Lepidoptera</taxon>
        <taxon>Glossata</taxon>
        <taxon>Ditrysia</taxon>
        <taxon>Tineoidea</taxon>
        <taxon>Psychidae</taxon>
        <taxon>Oiketicinae</taxon>
        <taxon>Eumeta</taxon>
    </lineage>
</organism>
<proteinExistence type="predicted"/>
<evidence type="ECO:0000313" key="1">
    <source>
        <dbReference type="EMBL" id="GBP23559.1"/>
    </source>
</evidence>
<gene>
    <name evidence="1" type="ORF">EVAR_12842_1</name>
</gene>
<sequence length="272" mass="30652">MEFCLVVVSASEKISDRKSYFLIENKAEIGVEIGNEIKIENTTQSRIMFKREYEHDVKGTREPSPRPYNAVVLKRDRRHAAGAGACWRRTRPPPPAVRRRSFTFRGRKPNKPTVRFIRNVSVCASKCGLVVTTAVLRATAAPGRPNAVTRVGRKFQLSRVTLCCNAMRNFSQSTTLRLGVTLKSVTLGNVTMSHRTEPYETSALQEHAPHYPIITLYGCTTDFLLLSTHKNTKRHQPYYDTQFAVCDPAGTLRRNAFDGEGRLIRKVLTGPD</sequence>